<keyword evidence="1" id="KW-1133">Transmembrane helix</keyword>
<dbReference type="KEGG" id="mlr:MELLADRAFT_72019"/>
<dbReference type="EMBL" id="GL883110">
    <property type="protein sequence ID" value="EGG06027.1"/>
    <property type="molecule type" value="Genomic_DNA"/>
</dbReference>
<keyword evidence="1" id="KW-0812">Transmembrane</keyword>
<evidence type="ECO:0000313" key="2">
    <source>
        <dbReference type="EMBL" id="EGG06027.1"/>
    </source>
</evidence>
<sequence>MSISMTEDYIRQTKAITGFLAITVPLCSTLAGCLTYQFVHYISQINRTQCISALIATVTLALNLLGMIFQILIFRTFTHRALLENGPVYIPEWQLISLTVINHLTASFSRIYFARLASTMLKNPRPFMYLSIFLAISSLIGVILNCVYTLTNQITVFDPNHQISWKSYLSQILWIGSAAVWNGLICAALLYNFLNSAKRCRFGSLEGKASFGIALVFESFLLATLIMAITLVAILVIDVRLHIDPARLHVINVSLESLCTRFFGISTMCSLQHKVYEHLKLSQRLIQSTGPILNSKATPNPIVEDVEFVPNHLEFTTLREGGYVEHDSVLSYMGSHMGEAGDSRALGVVCVKHVQHLQHQHSPASLVHISVMDETRTSPRVSVECVTENTETQKHLDVIGSSPEDKNTDS</sequence>
<feature type="transmembrane region" description="Helical" evidence="1">
    <location>
        <begin position="51"/>
        <end position="73"/>
    </location>
</feature>
<organism evidence="3">
    <name type="scientific">Melampsora larici-populina (strain 98AG31 / pathotype 3-4-7)</name>
    <name type="common">Poplar leaf rust fungus</name>
    <dbReference type="NCBI Taxonomy" id="747676"/>
    <lineage>
        <taxon>Eukaryota</taxon>
        <taxon>Fungi</taxon>
        <taxon>Dikarya</taxon>
        <taxon>Basidiomycota</taxon>
        <taxon>Pucciniomycotina</taxon>
        <taxon>Pucciniomycetes</taxon>
        <taxon>Pucciniales</taxon>
        <taxon>Melampsoraceae</taxon>
        <taxon>Melampsora</taxon>
    </lineage>
</organism>
<dbReference type="HOGENOM" id="CLU_670993_0_0_1"/>
<feature type="transmembrane region" description="Helical" evidence="1">
    <location>
        <begin position="215"/>
        <end position="237"/>
    </location>
</feature>
<evidence type="ECO:0000313" key="3">
    <source>
        <dbReference type="Proteomes" id="UP000001072"/>
    </source>
</evidence>
<feature type="transmembrane region" description="Helical" evidence="1">
    <location>
        <begin position="93"/>
        <end position="114"/>
    </location>
</feature>
<keyword evidence="3" id="KW-1185">Reference proteome</keyword>
<dbReference type="VEuPathDB" id="FungiDB:MELLADRAFT_72019"/>
<dbReference type="Proteomes" id="UP000001072">
    <property type="component" value="Unassembled WGS sequence"/>
</dbReference>
<feature type="transmembrane region" description="Helical" evidence="1">
    <location>
        <begin position="126"/>
        <end position="151"/>
    </location>
</feature>
<dbReference type="GeneID" id="18931999"/>
<protein>
    <submittedName>
        <fullName evidence="2">Uncharacterized protein</fullName>
    </submittedName>
</protein>
<name>F4RNQ3_MELLP</name>
<dbReference type="RefSeq" id="XP_007410678.1">
    <property type="nucleotide sequence ID" value="XM_007410616.1"/>
</dbReference>
<dbReference type="OrthoDB" id="2507721at2759"/>
<reference evidence="3" key="1">
    <citation type="journal article" date="2011" name="Proc. Natl. Acad. Sci. U.S.A.">
        <title>Obligate biotrophy features unraveled by the genomic analysis of rust fungi.</title>
        <authorList>
            <person name="Duplessis S."/>
            <person name="Cuomo C.A."/>
            <person name="Lin Y.-C."/>
            <person name="Aerts A."/>
            <person name="Tisserant E."/>
            <person name="Veneault-Fourrey C."/>
            <person name="Joly D.L."/>
            <person name="Hacquard S."/>
            <person name="Amselem J."/>
            <person name="Cantarel B.L."/>
            <person name="Chiu R."/>
            <person name="Coutinho P.M."/>
            <person name="Feau N."/>
            <person name="Field M."/>
            <person name="Frey P."/>
            <person name="Gelhaye E."/>
            <person name="Goldberg J."/>
            <person name="Grabherr M.G."/>
            <person name="Kodira C.D."/>
            <person name="Kohler A."/>
            <person name="Kuees U."/>
            <person name="Lindquist E.A."/>
            <person name="Lucas S.M."/>
            <person name="Mago R."/>
            <person name="Mauceli E."/>
            <person name="Morin E."/>
            <person name="Murat C."/>
            <person name="Pangilinan J.L."/>
            <person name="Park R."/>
            <person name="Pearson M."/>
            <person name="Quesneville H."/>
            <person name="Rouhier N."/>
            <person name="Sakthikumar S."/>
            <person name="Salamov A.A."/>
            <person name="Schmutz J."/>
            <person name="Selles B."/>
            <person name="Shapiro H."/>
            <person name="Tanguay P."/>
            <person name="Tuskan G.A."/>
            <person name="Henrissat B."/>
            <person name="Van de Peer Y."/>
            <person name="Rouze P."/>
            <person name="Ellis J.G."/>
            <person name="Dodds P.N."/>
            <person name="Schein J.E."/>
            <person name="Zhong S."/>
            <person name="Hamelin R.C."/>
            <person name="Grigoriev I.V."/>
            <person name="Szabo L.J."/>
            <person name="Martin F."/>
        </authorList>
    </citation>
    <scope>NUCLEOTIDE SEQUENCE [LARGE SCALE GENOMIC DNA]</scope>
    <source>
        <strain evidence="3">98AG31 / pathotype 3-4-7</strain>
    </source>
</reference>
<evidence type="ECO:0000256" key="1">
    <source>
        <dbReference type="SAM" id="Phobius"/>
    </source>
</evidence>
<keyword evidence="1" id="KW-0472">Membrane</keyword>
<dbReference type="InParanoid" id="F4RNQ3"/>
<accession>F4RNQ3</accession>
<proteinExistence type="predicted"/>
<dbReference type="AlphaFoldDB" id="F4RNQ3"/>
<feature type="transmembrane region" description="Helical" evidence="1">
    <location>
        <begin position="171"/>
        <end position="194"/>
    </location>
</feature>
<gene>
    <name evidence="2" type="ORF">MELLADRAFT_72019</name>
</gene>
<feature type="transmembrane region" description="Helical" evidence="1">
    <location>
        <begin position="15"/>
        <end position="39"/>
    </location>
</feature>